<evidence type="ECO:0000256" key="1">
    <source>
        <dbReference type="ARBA" id="ARBA00022801"/>
    </source>
</evidence>
<comment type="function">
    <text evidence="2">Hydrolyzes RNA 2',3'-cyclic phosphodiester to an RNA 2'-phosphomonoester.</text>
</comment>
<dbReference type="SUPFAM" id="SSF55144">
    <property type="entry name" value="LigT-like"/>
    <property type="match status" value="1"/>
</dbReference>
<dbReference type="RefSeq" id="WP_348394778.1">
    <property type="nucleotide sequence ID" value="NZ_CP136600.1"/>
</dbReference>
<keyword evidence="4" id="KW-1185">Reference proteome</keyword>
<dbReference type="NCBIfam" id="TIGR02258">
    <property type="entry name" value="2_5_ligase"/>
    <property type="match status" value="1"/>
</dbReference>
<accession>A0ABZ0GKC5</accession>
<dbReference type="Proteomes" id="UP001301442">
    <property type="component" value="Chromosome"/>
</dbReference>
<protein>
    <recommendedName>
        <fullName evidence="2">RNA 2',3'-cyclic phosphodiesterase</fullName>
        <shortName evidence="2">RNA 2',3'-CPDase</shortName>
        <ecNumber evidence="2">3.1.4.58</ecNumber>
    </recommendedName>
</protein>
<feature type="short sequence motif" description="HXTX 1" evidence="2">
    <location>
        <begin position="39"/>
        <end position="42"/>
    </location>
</feature>
<dbReference type="EMBL" id="CP136600">
    <property type="protein sequence ID" value="WOH35963.1"/>
    <property type="molecule type" value="Genomic_DNA"/>
</dbReference>
<sequence>MGRYFFGLDLPINNKQKIAAWRDVHLPSDNKSVVLENFHITLVFLGMVDDLTLQQCIAAADNIVGSTFSLVLNDVGFWAKPKVLFLSSNKVDIALQTLVADLENLALSNSIKLERRPYIPHLTLCRKATAHAVMSAQPEFEFTFTDFCLYESKSTEQGVRYVVIHRWRLR</sequence>
<comment type="catalytic activity">
    <reaction evidence="2">
        <text>a 3'-end 2',3'-cyclophospho-ribonucleotide-RNA + H2O = a 3'-end 2'-phospho-ribonucleotide-RNA + H(+)</text>
        <dbReference type="Rhea" id="RHEA:11828"/>
        <dbReference type="Rhea" id="RHEA-COMP:10464"/>
        <dbReference type="Rhea" id="RHEA-COMP:17353"/>
        <dbReference type="ChEBI" id="CHEBI:15377"/>
        <dbReference type="ChEBI" id="CHEBI:15378"/>
        <dbReference type="ChEBI" id="CHEBI:83064"/>
        <dbReference type="ChEBI" id="CHEBI:173113"/>
        <dbReference type="EC" id="3.1.4.58"/>
    </reaction>
</comment>
<name>A0ABZ0GKC5_9GAMM</name>
<dbReference type="Gene3D" id="3.90.1140.10">
    <property type="entry name" value="Cyclic phosphodiesterase"/>
    <property type="match status" value="1"/>
</dbReference>
<keyword evidence="1 2" id="KW-0378">Hydrolase</keyword>
<evidence type="ECO:0000313" key="3">
    <source>
        <dbReference type="EMBL" id="WOH35963.1"/>
    </source>
</evidence>
<feature type="active site" description="Proton donor" evidence="2">
    <location>
        <position position="39"/>
    </location>
</feature>
<feature type="short sequence motif" description="HXTX 2" evidence="2">
    <location>
        <begin position="121"/>
        <end position="124"/>
    </location>
</feature>
<organism evidence="3 4">
    <name type="scientific">Thalassotalea fonticola</name>
    <dbReference type="NCBI Taxonomy" id="3065649"/>
    <lineage>
        <taxon>Bacteria</taxon>
        <taxon>Pseudomonadati</taxon>
        <taxon>Pseudomonadota</taxon>
        <taxon>Gammaproteobacteria</taxon>
        <taxon>Alteromonadales</taxon>
        <taxon>Colwelliaceae</taxon>
        <taxon>Thalassotalea</taxon>
    </lineage>
</organism>
<evidence type="ECO:0000256" key="2">
    <source>
        <dbReference type="HAMAP-Rule" id="MF_01940"/>
    </source>
</evidence>
<dbReference type="HAMAP" id="MF_01940">
    <property type="entry name" value="RNA_CPDase"/>
    <property type="match status" value="1"/>
</dbReference>
<evidence type="ECO:0000313" key="4">
    <source>
        <dbReference type="Proteomes" id="UP001301442"/>
    </source>
</evidence>
<dbReference type="InterPro" id="IPR004175">
    <property type="entry name" value="RNA_CPDase"/>
</dbReference>
<gene>
    <name evidence="3" type="primary">thpR</name>
    <name evidence="3" type="ORF">RI844_11280</name>
</gene>
<comment type="similarity">
    <text evidence="2">Belongs to the 2H phosphoesterase superfamily. ThpR family.</text>
</comment>
<proteinExistence type="inferred from homology"/>
<feature type="active site" description="Proton acceptor" evidence="2">
    <location>
        <position position="121"/>
    </location>
</feature>
<dbReference type="Pfam" id="PF13563">
    <property type="entry name" value="2_5_RNA_ligase2"/>
    <property type="match status" value="1"/>
</dbReference>
<dbReference type="InterPro" id="IPR009097">
    <property type="entry name" value="Cyclic_Pdiesterase"/>
</dbReference>
<dbReference type="PANTHER" id="PTHR35561">
    <property type="entry name" value="RNA 2',3'-CYCLIC PHOSPHODIESTERASE"/>
    <property type="match status" value="1"/>
</dbReference>
<dbReference type="EC" id="3.1.4.58" evidence="2"/>
<dbReference type="PANTHER" id="PTHR35561:SF1">
    <property type="entry name" value="RNA 2',3'-CYCLIC PHOSPHODIESTERASE"/>
    <property type="match status" value="1"/>
</dbReference>
<reference evidence="3 4" key="1">
    <citation type="submission" date="2023-09" db="EMBL/GenBank/DDBJ databases">
        <authorList>
            <person name="Qi X."/>
        </authorList>
    </citation>
    <scope>NUCLEOTIDE SEQUENCE [LARGE SCALE GENOMIC DNA]</scope>
    <source>
        <strain evidence="3 4">S1-1</strain>
    </source>
</reference>